<dbReference type="AlphaFoldDB" id="A0A412YGK1"/>
<dbReference type="RefSeq" id="WP_122142053.1">
    <property type="nucleotide sequence ID" value="NZ_QRZH01000004.1"/>
</dbReference>
<dbReference type="PROSITE" id="PS51257">
    <property type="entry name" value="PROKAR_LIPOPROTEIN"/>
    <property type="match status" value="1"/>
</dbReference>
<accession>A0A412YGK1</accession>
<sequence length="146" mass="16426">MKKFIAILFVFGFIFSGCKSSYSSYKETTTSLDFREYVKQGFVIIPATVGFEYTPVEYTPISEINVLFYSGNKLPDDLKGKRGIKTSKIWGVTEYHPTSERILDKIVEEAKAMGANGIVNFKSSYIKSKNSKGYWEVSGVAVITKQ</sequence>
<dbReference type="InterPro" id="IPR035439">
    <property type="entry name" value="UPF0145_dom_sf"/>
</dbReference>
<name>A0A412YGK1_BACFG</name>
<protein>
    <recommendedName>
        <fullName evidence="3">Lipoprotein</fullName>
    </recommendedName>
</protein>
<evidence type="ECO:0000313" key="1">
    <source>
        <dbReference type="EMBL" id="RGV56544.1"/>
    </source>
</evidence>
<evidence type="ECO:0000313" key="2">
    <source>
        <dbReference type="Proteomes" id="UP000286270"/>
    </source>
</evidence>
<dbReference type="EMBL" id="QRZH01000004">
    <property type="protein sequence ID" value="RGV56544.1"/>
    <property type="molecule type" value="Genomic_DNA"/>
</dbReference>
<reference evidence="1 2" key="1">
    <citation type="submission" date="2018-08" db="EMBL/GenBank/DDBJ databases">
        <title>A genome reference for cultivated species of the human gut microbiota.</title>
        <authorList>
            <person name="Zou Y."/>
            <person name="Xue W."/>
            <person name="Luo G."/>
        </authorList>
    </citation>
    <scope>NUCLEOTIDE SEQUENCE [LARGE SCALE GENOMIC DNA]</scope>
    <source>
        <strain evidence="1 2">AF14-26</strain>
    </source>
</reference>
<organism evidence="1 2">
    <name type="scientific">Bacteroides fragilis</name>
    <dbReference type="NCBI Taxonomy" id="817"/>
    <lineage>
        <taxon>Bacteria</taxon>
        <taxon>Pseudomonadati</taxon>
        <taxon>Bacteroidota</taxon>
        <taxon>Bacteroidia</taxon>
        <taxon>Bacteroidales</taxon>
        <taxon>Bacteroidaceae</taxon>
        <taxon>Bacteroides</taxon>
    </lineage>
</organism>
<dbReference type="Proteomes" id="UP000286270">
    <property type="component" value="Unassembled WGS sequence"/>
</dbReference>
<evidence type="ECO:0008006" key="3">
    <source>
        <dbReference type="Google" id="ProtNLM"/>
    </source>
</evidence>
<gene>
    <name evidence="1" type="ORF">DWW08_06060</name>
</gene>
<proteinExistence type="predicted"/>
<comment type="caution">
    <text evidence="1">The sequence shown here is derived from an EMBL/GenBank/DDBJ whole genome shotgun (WGS) entry which is preliminary data.</text>
</comment>
<dbReference type="SUPFAM" id="SSF117782">
    <property type="entry name" value="YbjQ-like"/>
    <property type="match status" value="1"/>
</dbReference>